<feature type="compositionally biased region" description="Low complexity" evidence="4">
    <location>
        <begin position="172"/>
        <end position="189"/>
    </location>
</feature>
<dbReference type="InterPro" id="IPR013105">
    <property type="entry name" value="TPR_2"/>
</dbReference>
<reference evidence="6 7" key="1">
    <citation type="submission" date="2009-10" db="EMBL/GenBank/DDBJ databases">
        <authorList>
            <person name="Qin X."/>
            <person name="Bachman B."/>
            <person name="Battles P."/>
            <person name="Bell A."/>
            <person name="Bess C."/>
            <person name="Bickham C."/>
            <person name="Chaboub L."/>
            <person name="Chen D."/>
            <person name="Coyle M."/>
            <person name="Deiros D.R."/>
            <person name="Dinh H."/>
            <person name="Forbes L."/>
            <person name="Fowler G."/>
            <person name="Francisco L."/>
            <person name="Fu Q."/>
            <person name="Gubbala S."/>
            <person name="Hale W."/>
            <person name="Han Y."/>
            <person name="Hemphill L."/>
            <person name="Highlander S.K."/>
            <person name="Hirani K."/>
            <person name="Hogues M."/>
            <person name="Jackson L."/>
            <person name="Jakkamsetti A."/>
            <person name="Javaid M."/>
            <person name="Jiang H."/>
            <person name="Korchina V."/>
            <person name="Kovar C."/>
            <person name="Lara F."/>
            <person name="Lee S."/>
            <person name="Mata R."/>
            <person name="Mathew T."/>
            <person name="Moen C."/>
            <person name="Morales K."/>
            <person name="Munidasa M."/>
            <person name="Nazareth L."/>
            <person name="Ngo R."/>
            <person name="Nguyen L."/>
            <person name="Okwuonu G."/>
            <person name="Ongeri F."/>
            <person name="Patil S."/>
            <person name="Petrosino J."/>
            <person name="Pham C."/>
            <person name="Pham P."/>
            <person name="Pu L.-L."/>
            <person name="Puazo M."/>
            <person name="Raj R."/>
            <person name="Reid J."/>
            <person name="Rouhana J."/>
            <person name="Saada N."/>
            <person name="Shang Y."/>
            <person name="Simmons D."/>
            <person name="Thornton R."/>
            <person name="Warren J."/>
            <person name="Weissenberger G."/>
            <person name="Zhang J."/>
            <person name="Zhang L."/>
            <person name="Zhou C."/>
            <person name="Zhu D."/>
            <person name="Muzny D."/>
            <person name="Worley K."/>
            <person name="Gibbs R."/>
        </authorList>
    </citation>
    <scope>NUCLEOTIDE SEQUENCE [LARGE SCALE GENOMIC DNA]</scope>
    <source>
        <strain evidence="6 7">DSM 17361</strain>
    </source>
</reference>
<dbReference type="SMART" id="SM00028">
    <property type="entry name" value="TPR"/>
    <property type="match status" value="3"/>
</dbReference>
<dbReference type="EMBL" id="ACKS01000078">
    <property type="protein sequence ID" value="EFA43548.1"/>
    <property type="molecule type" value="Genomic_DNA"/>
</dbReference>
<dbReference type="PROSITE" id="PS50005">
    <property type="entry name" value="TPR"/>
    <property type="match status" value="1"/>
</dbReference>
<dbReference type="OrthoDB" id="1525165at2"/>
<dbReference type="eggNOG" id="COG0457">
    <property type="taxonomic scope" value="Bacteria"/>
</dbReference>
<comment type="caution">
    <text evidence="6">The sequence shown here is derived from an EMBL/GenBank/DDBJ whole genome shotgun (WGS) entry which is preliminary data.</text>
</comment>
<dbReference type="AlphaFoldDB" id="D1PYK3"/>
<dbReference type="HOGENOM" id="CLU_072309_0_1_10"/>
<feature type="compositionally biased region" description="Basic and acidic residues" evidence="4">
    <location>
        <begin position="147"/>
        <end position="170"/>
    </location>
</feature>
<keyword evidence="5" id="KW-0732">Signal</keyword>
<evidence type="ECO:0000256" key="3">
    <source>
        <dbReference type="PROSITE-ProRule" id="PRU00339"/>
    </source>
</evidence>
<feature type="signal peptide" evidence="5">
    <location>
        <begin position="1"/>
        <end position="22"/>
    </location>
</feature>
<organism evidence="6 7">
    <name type="scientific">Hallella bergensis DSM 17361</name>
    <dbReference type="NCBI Taxonomy" id="585502"/>
    <lineage>
        <taxon>Bacteria</taxon>
        <taxon>Pseudomonadati</taxon>
        <taxon>Bacteroidota</taxon>
        <taxon>Bacteroidia</taxon>
        <taxon>Bacteroidales</taxon>
        <taxon>Prevotellaceae</taxon>
        <taxon>Hallella</taxon>
    </lineage>
</organism>
<evidence type="ECO:0000256" key="2">
    <source>
        <dbReference type="ARBA" id="ARBA00022803"/>
    </source>
</evidence>
<evidence type="ECO:0000256" key="4">
    <source>
        <dbReference type="SAM" id="MobiDB-lite"/>
    </source>
</evidence>
<evidence type="ECO:0000313" key="6">
    <source>
        <dbReference type="EMBL" id="EFA43548.1"/>
    </source>
</evidence>
<keyword evidence="2 3" id="KW-0802">TPR repeat</keyword>
<feature type="repeat" description="TPR" evidence="3">
    <location>
        <begin position="96"/>
        <end position="129"/>
    </location>
</feature>
<dbReference type="InterPro" id="IPR019734">
    <property type="entry name" value="TPR_rpt"/>
</dbReference>
<feature type="chain" id="PRO_5003025316" evidence="5">
    <location>
        <begin position="23"/>
        <end position="230"/>
    </location>
</feature>
<dbReference type="Gene3D" id="1.25.40.10">
    <property type="entry name" value="Tetratricopeptide repeat domain"/>
    <property type="match status" value="2"/>
</dbReference>
<dbReference type="InterPro" id="IPR011990">
    <property type="entry name" value="TPR-like_helical_dom_sf"/>
</dbReference>
<proteinExistence type="predicted"/>
<evidence type="ECO:0000256" key="1">
    <source>
        <dbReference type="ARBA" id="ARBA00022737"/>
    </source>
</evidence>
<accession>D1PYK3</accession>
<evidence type="ECO:0000313" key="7">
    <source>
        <dbReference type="Proteomes" id="UP000003160"/>
    </source>
</evidence>
<dbReference type="Pfam" id="PF13432">
    <property type="entry name" value="TPR_16"/>
    <property type="match status" value="1"/>
</dbReference>
<gene>
    <name evidence="6" type="primary">batC</name>
    <name evidence="6" type="ORF">HMPREF0645_2038</name>
</gene>
<name>D1PYK3_9BACT</name>
<dbReference type="Proteomes" id="UP000003160">
    <property type="component" value="Unassembled WGS sequence"/>
</dbReference>
<dbReference type="SUPFAM" id="SSF48452">
    <property type="entry name" value="TPR-like"/>
    <property type="match status" value="1"/>
</dbReference>
<feature type="region of interest" description="Disordered" evidence="4">
    <location>
        <begin position="143"/>
        <end position="230"/>
    </location>
</feature>
<protein>
    <submittedName>
        <fullName evidence="6">Tetratricopeptide repeat protein</fullName>
    </submittedName>
</protein>
<keyword evidence="7" id="KW-1185">Reference proteome</keyword>
<sequence length="230" mass="27220">MKIRKYILTVLVLTLFSQVVNAQTDRQFIRNGNKLYHQQEYAKAETEYRKALGRNGSNAQAMYNLGCALMSQQKDSAAIVQFEHAGKRESAAKRKAMAYHNIGVICQKHRMYNEAIEAYKESLRNHPEDHETRYNLALCKRLAKNQPDNKDKKNNKNDKDKNKKDKEKQKQKQNPDQNKQDKQNQQPEKQMSKDNAEQLLNYAIQEEKATQRRMKQQQQQPQRRRLQKNW</sequence>
<evidence type="ECO:0000256" key="5">
    <source>
        <dbReference type="SAM" id="SignalP"/>
    </source>
</evidence>
<dbReference type="RefSeq" id="WP_007174141.1">
    <property type="nucleotide sequence ID" value="NZ_GG704781.1"/>
</dbReference>
<dbReference type="Pfam" id="PF07719">
    <property type="entry name" value="TPR_2"/>
    <property type="match status" value="1"/>
</dbReference>
<keyword evidence="1" id="KW-0677">Repeat</keyword>